<evidence type="ECO:0000256" key="1">
    <source>
        <dbReference type="ARBA" id="ARBA00004123"/>
    </source>
</evidence>
<dbReference type="GeneID" id="30155253"/>
<dbReference type="RefSeq" id="XP_018993346.1">
    <property type="nucleotide sequence ID" value="XM_019137910.1"/>
</dbReference>
<evidence type="ECO:0000256" key="7">
    <source>
        <dbReference type="SAM" id="MobiDB-lite"/>
    </source>
</evidence>
<evidence type="ECO:0000256" key="5">
    <source>
        <dbReference type="ARBA" id="ARBA00022790"/>
    </source>
</evidence>
<comment type="similarity">
    <text evidence="3">Belongs to the CSN1 family.</text>
</comment>
<dbReference type="EMBL" id="AWGJ01000006">
    <property type="protein sequence ID" value="ODN78300.1"/>
    <property type="molecule type" value="Genomic_DNA"/>
</dbReference>
<dbReference type="InterPro" id="IPR000717">
    <property type="entry name" value="PCI_dom"/>
</dbReference>
<evidence type="ECO:0000256" key="6">
    <source>
        <dbReference type="ARBA" id="ARBA00023242"/>
    </source>
</evidence>
<protein>
    <recommendedName>
        <fullName evidence="8">PCI domain-containing protein</fullName>
    </recommendedName>
</protein>
<evidence type="ECO:0000313" key="10">
    <source>
        <dbReference type="Proteomes" id="UP000094065"/>
    </source>
</evidence>
<keyword evidence="10" id="KW-1185">Reference proteome</keyword>
<keyword evidence="4" id="KW-0963">Cytoplasm</keyword>
<comment type="subcellular location">
    <subcellularLocation>
        <location evidence="2">Cytoplasm</location>
    </subcellularLocation>
    <subcellularLocation>
        <location evidence="1">Nucleus</location>
    </subcellularLocation>
</comment>
<keyword evidence="6" id="KW-0539">Nucleus</keyword>
<dbReference type="Proteomes" id="UP000094065">
    <property type="component" value="Unassembled WGS sequence"/>
</dbReference>
<gene>
    <name evidence="9" type="ORF">L202_03944</name>
</gene>
<dbReference type="Pfam" id="PF01399">
    <property type="entry name" value="PCI"/>
    <property type="match status" value="1"/>
</dbReference>
<dbReference type="GO" id="GO:0008180">
    <property type="term" value="C:COP9 signalosome"/>
    <property type="evidence" value="ECO:0007669"/>
    <property type="project" value="UniProtKB-KW"/>
</dbReference>
<accession>A0A1E3HPL6</accession>
<dbReference type="InterPro" id="IPR019585">
    <property type="entry name" value="Rpn7/CSN1"/>
</dbReference>
<dbReference type="AlphaFoldDB" id="A0A1E3HPL6"/>
<feature type="domain" description="PCI" evidence="8">
    <location>
        <begin position="298"/>
        <end position="475"/>
    </location>
</feature>
<dbReference type="SMART" id="SM00088">
    <property type="entry name" value="PINT"/>
    <property type="match status" value="1"/>
</dbReference>
<name>A0A1E3HPL6_9TREE</name>
<feature type="region of interest" description="Disordered" evidence="7">
    <location>
        <begin position="513"/>
        <end position="540"/>
    </location>
</feature>
<reference evidence="9 10" key="1">
    <citation type="submission" date="2016-06" db="EMBL/GenBank/DDBJ databases">
        <title>Evolution of pathogenesis and genome organization in the Tremellales.</title>
        <authorList>
            <person name="Cuomo C."/>
            <person name="Litvintseva A."/>
            <person name="Heitman J."/>
            <person name="Chen Y."/>
            <person name="Sun S."/>
            <person name="Springer D."/>
            <person name="Dromer F."/>
            <person name="Young S."/>
            <person name="Zeng Q."/>
            <person name="Chapman S."/>
            <person name="Gujja S."/>
            <person name="Saif S."/>
            <person name="Birren B."/>
        </authorList>
    </citation>
    <scope>NUCLEOTIDE SEQUENCE [LARGE SCALE GENOMIC DNA]</scope>
    <source>
        <strain evidence="9 10">CBS 6039</strain>
    </source>
</reference>
<evidence type="ECO:0000313" key="9">
    <source>
        <dbReference type="EMBL" id="ODN78300.1"/>
    </source>
</evidence>
<dbReference type="PANTHER" id="PTHR14145:SF2">
    <property type="entry name" value="COP9 SIGNALOSOME COMPLEX SUBUNIT 1"/>
    <property type="match status" value="1"/>
</dbReference>
<proteinExistence type="inferred from homology"/>
<comment type="caution">
    <text evidence="9">The sequence shown here is derived from an EMBL/GenBank/DDBJ whole genome shotgun (WGS) entry which is preliminary data.</text>
</comment>
<organism evidence="9 10">
    <name type="scientific">Cryptococcus amylolentus CBS 6039</name>
    <dbReference type="NCBI Taxonomy" id="1295533"/>
    <lineage>
        <taxon>Eukaryota</taxon>
        <taxon>Fungi</taxon>
        <taxon>Dikarya</taxon>
        <taxon>Basidiomycota</taxon>
        <taxon>Agaricomycotina</taxon>
        <taxon>Tremellomycetes</taxon>
        <taxon>Tremellales</taxon>
        <taxon>Cryptococcaceae</taxon>
        <taxon>Cryptococcus</taxon>
    </lineage>
</organism>
<dbReference type="PROSITE" id="PS50250">
    <property type="entry name" value="PCI"/>
    <property type="match status" value="1"/>
</dbReference>
<dbReference type="InterPro" id="IPR036390">
    <property type="entry name" value="WH_DNA-bd_sf"/>
</dbReference>
<evidence type="ECO:0000259" key="8">
    <source>
        <dbReference type="PROSITE" id="PS50250"/>
    </source>
</evidence>
<evidence type="ECO:0000256" key="4">
    <source>
        <dbReference type="ARBA" id="ARBA00022490"/>
    </source>
</evidence>
<dbReference type="GO" id="GO:0005737">
    <property type="term" value="C:cytoplasm"/>
    <property type="evidence" value="ECO:0007669"/>
    <property type="project" value="UniProtKB-SubCell"/>
</dbReference>
<keyword evidence="5" id="KW-0736">Signalosome</keyword>
<dbReference type="SUPFAM" id="SSF46785">
    <property type="entry name" value="Winged helix' DNA-binding domain"/>
    <property type="match status" value="1"/>
</dbReference>
<evidence type="ECO:0000256" key="3">
    <source>
        <dbReference type="ARBA" id="ARBA00008793"/>
    </source>
</evidence>
<evidence type="ECO:0000256" key="2">
    <source>
        <dbReference type="ARBA" id="ARBA00004496"/>
    </source>
</evidence>
<dbReference type="Gene3D" id="1.25.40.570">
    <property type="match status" value="1"/>
</dbReference>
<dbReference type="Pfam" id="PF10602">
    <property type="entry name" value="RPN7"/>
    <property type="match status" value="1"/>
</dbReference>
<dbReference type="PANTHER" id="PTHR14145">
    <property type="entry name" value="26S PROTESOME SUBUNIT 6"/>
    <property type="match status" value="1"/>
</dbReference>
<dbReference type="STRING" id="1295533.A0A1E3HPL6"/>
<dbReference type="OrthoDB" id="422427at2759"/>
<dbReference type="InterPro" id="IPR045135">
    <property type="entry name" value="Rpn7_N"/>
</dbReference>
<feature type="compositionally biased region" description="Basic and acidic residues" evidence="7">
    <location>
        <begin position="530"/>
        <end position="540"/>
    </location>
</feature>
<sequence length="540" mass="59265">MATQRSTTDALASIDIDAFDWSAYESTYQGRALIIRLQHLISTCISHSSPQSDLLAHAALLRLITLIKSTTWDLDIYYWAVSTLYAVLNPGKRWKTNDVAMEVDGPDGAEDDGSGMGRGGLYGKIIPPGRGREEDGFPDEKWVDDTREAYHKEYTRLDVELRGYVSNLIKESIRLTQLALAQLALKTGNINEALKYFSGAREHSVSNQHNVDLGVSILEACLAFNLPGPLTGHIAKLESVLDRVHPHPSGPAGKPTKTNMTTTLADLREREVADARSLATRRSVISRIRVGRGLLALAQKEWARAGREMGYIDEEAGGLGDWEGKAISTGDVALITAFTVLASSDRARIQRLLLDRQSFRASVGDNLPWVLELVQSFVGGKYDKVMSILHDAQPTLLLNPFLAPATRNLIHHIQTSAITQYITPFSTISLPNMASAFTLTYPAILEIVEKLVSGGDVKGKIDLIDGVLMVEEMDVRGEMFEKALGAGKKAAEMSEATVLKMKFAEAGIVVDPRPKVDRNQAPQEPSYDDYTSHKGLELLP</sequence>